<keyword evidence="1 2" id="KW-0193">Cuticle</keyword>
<proteinExistence type="predicted"/>
<evidence type="ECO:0000313" key="3">
    <source>
        <dbReference type="EMBL" id="KAF2900588.1"/>
    </source>
</evidence>
<dbReference type="InterPro" id="IPR051217">
    <property type="entry name" value="Insect_Cuticle_Struc_Prot"/>
</dbReference>
<dbReference type="GO" id="GO:0031012">
    <property type="term" value="C:extracellular matrix"/>
    <property type="evidence" value="ECO:0007669"/>
    <property type="project" value="TreeGrafter"/>
</dbReference>
<accession>A0A8K0DC96</accession>
<dbReference type="GO" id="GO:0042302">
    <property type="term" value="F:structural constituent of cuticle"/>
    <property type="evidence" value="ECO:0007669"/>
    <property type="project" value="UniProtKB-UniRule"/>
</dbReference>
<evidence type="ECO:0008006" key="5">
    <source>
        <dbReference type="Google" id="ProtNLM"/>
    </source>
</evidence>
<dbReference type="InterPro" id="IPR000618">
    <property type="entry name" value="Insect_cuticle"/>
</dbReference>
<dbReference type="Pfam" id="PF00379">
    <property type="entry name" value="Chitin_bind_4"/>
    <property type="match status" value="1"/>
</dbReference>
<dbReference type="AlphaFoldDB" id="A0A8K0DC96"/>
<dbReference type="PANTHER" id="PTHR12236:SF86">
    <property type="entry name" value="CCP84AC-RELATED"/>
    <property type="match status" value="1"/>
</dbReference>
<protein>
    <recommendedName>
        <fullName evidence="5">Cuticle protein</fullName>
    </recommendedName>
</protein>
<sequence>GSYSFGYAVEAAETGVVTQHWEERRGEIVRGEYSLLDADGRVRVVLYQVEGDGGFRAVVTFRPPGGQRIDIGHLKYPRQYRSPVQLERPVGLITPDLFYGRKAYPAQLSIY</sequence>
<comment type="caution">
    <text evidence="3">The sequence shown here is derived from an EMBL/GenBank/DDBJ whole genome shotgun (WGS) entry which is preliminary data.</text>
</comment>
<evidence type="ECO:0000256" key="1">
    <source>
        <dbReference type="ARBA" id="ARBA00022460"/>
    </source>
</evidence>
<dbReference type="PROSITE" id="PS51155">
    <property type="entry name" value="CHIT_BIND_RR_2"/>
    <property type="match status" value="1"/>
</dbReference>
<gene>
    <name evidence="3" type="ORF">ILUMI_05598</name>
</gene>
<dbReference type="PANTHER" id="PTHR12236">
    <property type="entry name" value="STRUCTURAL CONTITUENT OF CUTICLE"/>
    <property type="match status" value="1"/>
</dbReference>
<evidence type="ECO:0000313" key="4">
    <source>
        <dbReference type="Proteomes" id="UP000801492"/>
    </source>
</evidence>
<evidence type="ECO:0000256" key="2">
    <source>
        <dbReference type="PROSITE-ProRule" id="PRU00497"/>
    </source>
</evidence>
<reference evidence="3" key="1">
    <citation type="submission" date="2019-08" db="EMBL/GenBank/DDBJ databases">
        <title>The genome of the North American firefly Photinus pyralis.</title>
        <authorList>
            <consortium name="Photinus pyralis genome working group"/>
            <person name="Fallon T.R."/>
            <person name="Sander Lower S.E."/>
            <person name="Weng J.-K."/>
        </authorList>
    </citation>
    <scope>NUCLEOTIDE SEQUENCE</scope>
    <source>
        <strain evidence="3">TRF0915ILg1</strain>
        <tissue evidence="3">Whole body</tissue>
    </source>
</reference>
<name>A0A8K0DC96_IGNLU</name>
<dbReference type="GO" id="GO:0005615">
    <property type="term" value="C:extracellular space"/>
    <property type="evidence" value="ECO:0007669"/>
    <property type="project" value="TreeGrafter"/>
</dbReference>
<keyword evidence="4" id="KW-1185">Reference proteome</keyword>
<organism evidence="3 4">
    <name type="scientific">Ignelater luminosus</name>
    <name type="common">Cucubano</name>
    <name type="synonym">Pyrophorus luminosus</name>
    <dbReference type="NCBI Taxonomy" id="2038154"/>
    <lineage>
        <taxon>Eukaryota</taxon>
        <taxon>Metazoa</taxon>
        <taxon>Ecdysozoa</taxon>
        <taxon>Arthropoda</taxon>
        <taxon>Hexapoda</taxon>
        <taxon>Insecta</taxon>
        <taxon>Pterygota</taxon>
        <taxon>Neoptera</taxon>
        <taxon>Endopterygota</taxon>
        <taxon>Coleoptera</taxon>
        <taxon>Polyphaga</taxon>
        <taxon>Elateriformia</taxon>
        <taxon>Elateroidea</taxon>
        <taxon>Elateridae</taxon>
        <taxon>Agrypninae</taxon>
        <taxon>Pyrophorini</taxon>
        <taxon>Ignelater</taxon>
    </lineage>
</organism>
<dbReference type="Proteomes" id="UP000801492">
    <property type="component" value="Unassembled WGS sequence"/>
</dbReference>
<feature type="non-terminal residue" evidence="3">
    <location>
        <position position="111"/>
    </location>
</feature>
<dbReference type="EMBL" id="VTPC01002105">
    <property type="protein sequence ID" value="KAF2900588.1"/>
    <property type="molecule type" value="Genomic_DNA"/>
</dbReference>
<dbReference type="OrthoDB" id="6510765at2759"/>